<evidence type="ECO:0000313" key="3">
    <source>
        <dbReference type="EMBL" id="KAH9304420.1"/>
    </source>
</evidence>
<dbReference type="PANTHER" id="PTHR31745">
    <property type="entry name" value="SINGLE-STRANDED DNA-BINDING PROTEIN WHY2, MITOCHONDRIAL"/>
    <property type="match status" value="1"/>
</dbReference>
<reference evidence="3 4" key="1">
    <citation type="journal article" date="2021" name="Nat. Plants">
        <title>The Taxus genome provides insights into paclitaxel biosynthesis.</title>
        <authorList>
            <person name="Xiong X."/>
            <person name="Gou J."/>
            <person name="Liao Q."/>
            <person name="Li Y."/>
            <person name="Zhou Q."/>
            <person name="Bi G."/>
            <person name="Li C."/>
            <person name="Du R."/>
            <person name="Wang X."/>
            <person name="Sun T."/>
            <person name="Guo L."/>
            <person name="Liang H."/>
            <person name="Lu P."/>
            <person name="Wu Y."/>
            <person name="Zhang Z."/>
            <person name="Ro D.K."/>
            <person name="Shang Y."/>
            <person name="Huang S."/>
            <person name="Yan J."/>
        </authorList>
    </citation>
    <scope>NUCLEOTIDE SEQUENCE [LARGE SCALE GENOMIC DNA]</scope>
    <source>
        <strain evidence="3">Ta-2019</strain>
    </source>
</reference>
<dbReference type="PANTHER" id="PTHR31745:SF1">
    <property type="entry name" value="SINGLE-STRANDED DNA-BINDING PROTEIN WHY2, MITOCHONDRIAL"/>
    <property type="match status" value="1"/>
</dbReference>
<keyword evidence="4" id="KW-1185">Reference proteome</keyword>
<dbReference type="InterPro" id="IPR013742">
    <property type="entry name" value="Whirly"/>
</dbReference>
<dbReference type="EMBL" id="JAHRHJ020000008">
    <property type="protein sequence ID" value="KAH9304420.1"/>
    <property type="molecule type" value="Genomic_DNA"/>
</dbReference>
<feature type="non-terminal residue" evidence="3">
    <location>
        <position position="1"/>
    </location>
</feature>
<dbReference type="GO" id="GO:0006952">
    <property type="term" value="P:defense response"/>
    <property type="evidence" value="ECO:0007669"/>
    <property type="project" value="InterPro"/>
</dbReference>
<evidence type="ECO:0000256" key="2">
    <source>
        <dbReference type="ARBA" id="ARBA00022946"/>
    </source>
</evidence>
<proteinExistence type="inferred from homology"/>
<organism evidence="3 4">
    <name type="scientific">Taxus chinensis</name>
    <name type="common">Chinese yew</name>
    <name type="synonym">Taxus wallichiana var. chinensis</name>
    <dbReference type="NCBI Taxonomy" id="29808"/>
    <lineage>
        <taxon>Eukaryota</taxon>
        <taxon>Viridiplantae</taxon>
        <taxon>Streptophyta</taxon>
        <taxon>Embryophyta</taxon>
        <taxon>Tracheophyta</taxon>
        <taxon>Spermatophyta</taxon>
        <taxon>Pinopsida</taxon>
        <taxon>Pinidae</taxon>
        <taxon>Conifers II</taxon>
        <taxon>Cupressales</taxon>
        <taxon>Taxaceae</taxon>
        <taxon>Taxus</taxon>
    </lineage>
</organism>
<dbReference type="GO" id="GO:0006355">
    <property type="term" value="P:regulation of DNA-templated transcription"/>
    <property type="evidence" value="ECO:0007669"/>
    <property type="project" value="InterPro"/>
</dbReference>
<sequence length="200" mass="22003">GPLVTMPMLIKNSSSKSRCISSMPSISATSEAPSVPGQPSKVFVQHVIYKGKSALCMRPIAPDFSLLDSGATKISKEGSILLSFAHSVGERQYDWNKNQVFALSVSELGSLLSLSSNESCEFFHDPFMHKSLKERNTISQLSVNLPPPGKVRKVLQVTPFPNGPGYFFSLKVSNEIEKIEDRFSIPITKAEFTVMQTTFN</sequence>
<keyword evidence="2" id="KW-0809">Transit peptide</keyword>
<name>A0AA38FJ14_TAXCH</name>
<dbReference type="GO" id="GO:0003697">
    <property type="term" value="F:single-stranded DNA binding"/>
    <property type="evidence" value="ECO:0007669"/>
    <property type="project" value="InterPro"/>
</dbReference>
<dbReference type="OMA" id="WDRIANP"/>
<accession>A0AA38FJ14</accession>
<comment type="similarity">
    <text evidence="1">Belongs to the Whirly family.</text>
</comment>
<dbReference type="Proteomes" id="UP000824469">
    <property type="component" value="Unassembled WGS sequence"/>
</dbReference>
<evidence type="ECO:0000313" key="4">
    <source>
        <dbReference type="Proteomes" id="UP000824469"/>
    </source>
</evidence>
<evidence type="ECO:0000256" key="1">
    <source>
        <dbReference type="ARBA" id="ARBA00006061"/>
    </source>
</evidence>
<dbReference type="Gene3D" id="2.30.31.10">
    <property type="entry name" value="Transcriptional Coactivator Pc4, Chain A"/>
    <property type="match status" value="1"/>
</dbReference>
<protein>
    <submittedName>
        <fullName evidence="3">Uncharacterized protein</fullName>
    </submittedName>
</protein>
<dbReference type="AlphaFoldDB" id="A0AA38FJ14"/>
<dbReference type="Pfam" id="PF08536">
    <property type="entry name" value="Whirly"/>
    <property type="match status" value="1"/>
</dbReference>
<feature type="non-terminal residue" evidence="3">
    <location>
        <position position="200"/>
    </location>
</feature>
<comment type="caution">
    <text evidence="3">The sequence shown here is derived from an EMBL/GenBank/DDBJ whole genome shotgun (WGS) entry which is preliminary data.</text>
</comment>
<dbReference type="SUPFAM" id="SSF54447">
    <property type="entry name" value="ssDNA-binding transcriptional regulator domain"/>
    <property type="match status" value="1"/>
</dbReference>
<gene>
    <name evidence="3" type="ORF">KI387_008824</name>
</gene>
<dbReference type="InterPro" id="IPR009044">
    <property type="entry name" value="ssDNA-bd_transcriptional_reg"/>
</dbReference>